<comment type="caution">
    <text evidence="1">The sequence shown here is derived from an EMBL/GenBank/DDBJ whole genome shotgun (WGS) entry which is preliminary data.</text>
</comment>
<proteinExistence type="predicted"/>
<organism evidence="1 2">
    <name type="scientific">Ferrimonas pelagia</name>
    <dbReference type="NCBI Taxonomy" id="1177826"/>
    <lineage>
        <taxon>Bacteria</taxon>
        <taxon>Pseudomonadati</taxon>
        <taxon>Pseudomonadota</taxon>
        <taxon>Gammaproteobacteria</taxon>
        <taxon>Alteromonadales</taxon>
        <taxon>Ferrimonadaceae</taxon>
        <taxon>Ferrimonas</taxon>
    </lineage>
</organism>
<dbReference type="Gene3D" id="3.40.50.150">
    <property type="entry name" value="Vaccinia Virus protein VP39"/>
    <property type="match status" value="1"/>
</dbReference>
<dbReference type="RefSeq" id="WP_345336760.1">
    <property type="nucleotide sequence ID" value="NZ_BAABJZ010000100.1"/>
</dbReference>
<keyword evidence="2" id="KW-1185">Reference proteome</keyword>
<dbReference type="Proteomes" id="UP001499988">
    <property type="component" value="Unassembled WGS sequence"/>
</dbReference>
<gene>
    <name evidence="1" type="ORF">GCM10023333_34980</name>
</gene>
<protein>
    <recommendedName>
        <fullName evidence="3">Class I SAM-dependent methyltransferase</fullName>
    </recommendedName>
</protein>
<dbReference type="EMBL" id="BAABJZ010000100">
    <property type="protein sequence ID" value="GAA4898574.1"/>
    <property type="molecule type" value="Genomic_DNA"/>
</dbReference>
<dbReference type="SUPFAM" id="SSF53335">
    <property type="entry name" value="S-adenosyl-L-methionine-dependent methyltransferases"/>
    <property type="match status" value="1"/>
</dbReference>
<evidence type="ECO:0000313" key="2">
    <source>
        <dbReference type="Proteomes" id="UP001499988"/>
    </source>
</evidence>
<sequence length="338" mass="38382">MTSLRQHAFNVMQDLQKLPLEGSESLARRQRDYLALMAQHLGLSVQPNHPTPFAADEPSQQPLADAFNQRATHYRQLHQFQLALLHAIRQCGSHSQPMQVLVVEPGPIGAIVLPVLLLLRPNRVQLTLLEPDAEALASLKRLLLALDLGDCVQALHHTTPETWQPEAQQRFDLILAEPSQPLLQHDPYLARLQHLAQYLTPQGQLLPQSILMDAWLIGRHDNVRSEHWYPLGGFFTLDRYAVDFMAQQAQPDIGGELPSFHDCQPEQLALTTELQLFDNLWLKGAQSPLTHTQFHDVSQFKRLNQVRFQYRWPEQRFAFNCSGDAMTQTNKASQGQSG</sequence>
<dbReference type="InterPro" id="IPR029063">
    <property type="entry name" value="SAM-dependent_MTases_sf"/>
</dbReference>
<reference evidence="2" key="1">
    <citation type="journal article" date="2019" name="Int. J. Syst. Evol. Microbiol.">
        <title>The Global Catalogue of Microorganisms (GCM) 10K type strain sequencing project: providing services to taxonomists for standard genome sequencing and annotation.</title>
        <authorList>
            <consortium name="The Broad Institute Genomics Platform"/>
            <consortium name="The Broad Institute Genome Sequencing Center for Infectious Disease"/>
            <person name="Wu L."/>
            <person name="Ma J."/>
        </authorList>
    </citation>
    <scope>NUCLEOTIDE SEQUENCE [LARGE SCALE GENOMIC DNA]</scope>
    <source>
        <strain evidence="2">JCM 18401</strain>
    </source>
</reference>
<name>A0ABP9FDE0_9GAMM</name>
<evidence type="ECO:0008006" key="3">
    <source>
        <dbReference type="Google" id="ProtNLM"/>
    </source>
</evidence>
<accession>A0ABP9FDE0</accession>
<evidence type="ECO:0000313" key="1">
    <source>
        <dbReference type="EMBL" id="GAA4898574.1"/>
    </source>
</evidence>